<evidence type="ECO:0000256" key="4">
    <source>
        <dbReference type="ARBA" id="ARBA00022664"/>
    </source>
</evidence>
<keyword evidence="13" id="KW-1185">Reference proteome</keyword>
<dbReference type="GO" id="GO:0019843">
    <property type="term" value="F:rRNA binding"/>
    <property type="evidence" value="ECO:0007669"/>
    <property type="project" value="UniProtKB-KW"/>
</dbReference>
<dbReference type="RefSeq" id="WP_094408966.1">
    <property type="nucleotide sequence ID" value="NZ_BMJZ01000001.1"/>
</dbReference>
<keyword evidence="9" id="KW-0699">rRNA-binding</keyword>
<dbReference type="InterPro" id="IPR000999">
    <property type="entry name" value="RNase_III_dom"/>
</dbReference>
<keyword evidence="4 9" id="KW-0507">mRNA processing</keyword>
<evidence type="ECO:0000256" key="6">
    <source>
        <dbReference type="ARBA" id="ARBA00022759"/>
    </source>
</evidence>
<keyword evidence="5 9" id="KW-0540">Nuclease</keyword>
<comment type="function">
    <text evidence="9">Digests double-stranded RNA. Involved in the processing of primary rRNA transcript to yield the immediate precursors to the large and small rRNAs (23S and 16S). Processes some mRNAs, and tRNAs when they are encoded in the rRNA operon. Processes pre-crRNA and tracrRNA of type II CRISPR loci if present in the organism.</text>
</comment>
<dbReference type="Gene3D" id="1.10.1520.10">
    <property type="entry name" value="Ribonuclease III domain"/>
    <property type="match status" value="1"/>
</dbReference>
<dbReference type="Pfam" id="PF00035">
    <property type="entry name" value="dsrm"/>
    <property type="match status" value="1"/>
</dbReference>
<comment type="catalytic activity">
    <reaction evidence="1 9">
        <text>Endonucleolytic cleavage to 5'-phosphomonoester.</text>
        <dbReference type="EC" id="3.1.26.3"/>
    </reaction>
</comment>
<dbReference type="SMART" id="SM00535">
    <property type="entry name" value="RIBOc"/>
    <property type="match status" value="1"/>
</dbReference>
<comment type="subunit">
    <text evidence="9">Homodimer.</text>
</comment>
<dbReference type="SUPFAM" id="SSF69065">
    <property type="entry name" value="RNase III domain-like"/>
    <property type="match status" value="1"/>
</dbReference>
<dbReference type="GO" id="GO:0008033">
    <property type="term" value="P:tRNA processing"/>
    <property type="evidence" value="ECO:0007669"/>
    <property type="project" value="UniProtKB-KW"/>
</dbReference>
<keyword evidence="3 9" id="KW-0698">rRNA processing</keyword>
<dbReference type="EC" id="3.1.26.3" evidence="9"/>
<accession>A0A255XNZ5</accession>
<keyword evidence="6 9" id="KW-0255">Endonuclease</keyword>
<dbReference type="Gene3D" id="3.30.160.20">
    <property type="match status" value="1"/>
</dbReference>
<keyword evidence="9" id="KW-0479">Metal-binding</keyword>
<protein>
    <recommendedName>
        <fullName evidence="9">Ribonuclease 3</fullName>
        <ecNumber evidence="9">3.1.26.3</ecNumber>
    </recommendedName>
    <alternativeName>
        <fullName evidence="9">Ribonuclease III</fullName>
        <shortName evidence="9">RNase III</shortName>
    </alternativeName>
</protein>
<comment type="caution">
    <text evidence="12">The sequence shown here is derived from an EMBL/GenBank/DDBJ whole genome shotgun (WGS) entry which is preliminary data.</text>
</comment>
<dbReference type="GO" id="GO:0005737">
    <property type="term" value="C:cytoplasm"/>
    <property type="evidence" value="ECO:0007669"/>
    <property type="project" value="UniProtKB-SubCell"/>
</dbReference>
<keyword evidence="8 9" id="KW-0694">RNA-binding</keyword>
<organism evidence="12 13">
    <name type="scientific">Elstera cyanobacteriorum</name>
    <dbReference type="NCBI Taxonomy" id="2022747"/>
    <lineage>
        <taxon>Bacteria</taxon>
        <taxon>Pseudomonadati</taxon>
        <taxon>Pseudomonadota</taxon>
        <taxon>Alphaproteobacteria</taxon>
        <taxon>Rhodospirillales</taxon>
        <taxon>Rhodospirillaceae</taxon>
        <taxon>Elstera</taxon>
    </lineage>
</organism>
<dbReference type="Proteomes" id="UP000216361">
    <property type="component" value="Unassembled WGS sequence"/>
</dbReference>
<comment type="cofactor">
    <cofactor evidence="9">
        <name>Mg(2+)</name>
        <dbReference type="ChEBI" id="CHEBI:18420"/>
    </cofactor>
</comment>
<dbReference type="OrthoDB" id="9805026at2"/>
<dbReference type="GO" id="GO:0006364">
    <property type="term" value="P:rRNA processing"/>
    <property type="evidence" value="ECO:0007669"/>
    <property type="project" value="UniProtKB-UniRule"/>
</dbReference>
<feature type="binding site" evidence="9">
    <location>
        <position position="124"/>
    </location>
    <ligand>
        <name>Mg(2+)</name>
        <dbReference type="ChEBI" id="CHEBI:18420"/>
    </ligand>
</feature>
<comment type="subcellular location">
    <subcellularLocation>
        <location evidence="9">Cytoplasm</location>
    </subcellularLocation>
</comment>
<dbReference type="PANTHER" id="PTHR11207:SF0">
    <property type="entry name" value="RIBONUCLEASE 3"/>
    <property type="match status" value="1"/>
</dbReference>
<keyword evidence="9" id="KW-0460">Magnesium</keyword>
<evidence type="ECO:0000313" key="13">
    <source>
        <dbReference type="Proteomes" id="UP000216361"/>
    </source>
</evidence>
<evidence type="ECO:0000256" key="1">
    <source>
        <dbReference type="ARBA" id="ARBA00000109"/>
    </source>
</evidence>
<evidence type="ECO:0000256" key="5">
    <source>
        <dbReference type="ARBA" id="ARBA00022722"/>
    </source>
</evidence>
<dbReference type="InterPro" id="IPR036389">
    <property type="entry name" value="RNase_III_sf"/>
</dbReference>
<dbReference type="PANTHER" id="PTHR11207">
    <property type="entry name" value="RIBONUCLEASE III"/>
    <property type="match status" value="1"/>
</dbReference>
<evidence type="ECO:0000256" key="2">
    <source>
        <dbReference type="ARBA" id="ARBA00010183"/>
    </source>
</evidence>
<dbReference type="InterPro" id="IPR011907">
    <property type="entry name" value="RNase_III"/>
</dbReference>
<reference evidence="12 13" key="1">
    <citation type="submission" date="2017-07" db="EMBL/GenBank/DDBJ databases">
        <title>Elstera cyanobacteriorum sp. nov., a novel bacterium isolated from cyanobacterial aggregates in a eutrophic lake.</title>
        <authorList>
            <person name="Cai H."/>
        </authorList>
    </citation>
    <scope>NUCLEOTIDE SEQUENCE [LARGE SCALE GENOMIC DNA]</scope>
    <source>
        <strain evidence="12 13">TH019</strain>
    </source>
</reference>
<evidence type="ECO:0000256" key="3">
    <source>
        <dbReference type="ARBA" id="ARBA00022552"/>
    </source>
</evidence>
<dbReference type="PROSITE" id="PS00517">
    <property type="entry name" value="RNASE_3_1"/>
    <property type="match status" value="1"/>
</dbReference>
<evidence type="ECO:0000256" key="8">
    <source>
        <dbReference type="ARBA" id="ARBA00022884"/>
    </source>
</evidence>
<evidence type="ECO:0000259" key="11">
    <source>
        <dbReference type="PROSITE" id="PS50142"/>
    </source>
</evidence>
<keyword evidence="7 9" id="KW-0378">Hydrolase</keyword>
<dbReference type="NCBIfam" id="TIGR02191">
    <property type="entry name" value="RNaseIII"/>
    <property type="match status" value="1"/>
</dbReference>
<dbReference type="FunFam" id="1.10.1520.10:FF:000001">
    <property type="entry name" value="Ribonuclease 3"/>
    <property type="match status" value="1"/>
</dbReference>
<feature type="domain" description="RNase III" evidence="11">
    <location>
        <begin position="14"/>
        <end position="138"/>
    </location>
</feature>
<evidence type="ECO:0000256" key="9">
    <source>
        <dbReference type="HAMAP-Rule" id="MF_00104"/>
    </source>
</evidence>
<evidence type="ECO:0000256" key="7">
    <source>
        <dbReference type="ARBA" id="ARBA00022801"/>
    </source>
</evidence>
<dbReference type="InterPro" id="IPR014720">
    <property type="entry name" value="dsRBD_dom"/>
</dbReference>
<dbReference type="PROSITE" id="PS50137">
    <property type="entry name" value="DS_RBD"/>
    <property type="match status" value="1"/>
</dbReference>
<dbReference type="GO" id="GO:0046872">
    <property type="term" value="F:metal ion binding"/>
    <property type="evidence" value="ECO:0007669"/>
    <property type="project" value="UniProtKB-KW"/>
</dbReference>
<comment type="similarity">
    <text evidence="2">Belongs to the ribonuclease III family.</text>
</comment>
<dbReference type="Pfam" id="PF14622">
    <property type="entry name" value="Ribonucleas_3_3"/>
    <property type="match status" value="1"/>
</dbReference>
<proteinExistence type="inferred from homology"/>
<feature type="binding site" evidence="9">
    <location>
        <position position="52"/>
    </location>
    <ligand>
        <name>Mg(2+)</name>
        <dbReference type="ChEBI" id="CHEBI:18420"/>
    </ligand>
</feature>
<feature type="binding site" evidence="9">
    <location>
        <position position="127"/>
    </location>
    <ligand>
        <name>Mg(2+)</name>
        <dbReference type="ChEBI" id="CHEBI:18420"/>
    </ligand>
</feature>
<feature type="active site" evidence="9">
    <location>
        <position position="56"/>
    </location>
</feature>
<dbReference type="SMART" id="SM00358">
    <property type="entry name" value="DSRM"/>
    <property type="match status" value="1"/>
</dbReference>
<dbReference type="PROSITE" id="PS50142">
    <property type="entry name" value="RNASE_3_2"/>
    <property type="match status" value="1"/>
</dbReference>
<dbReference type="GO" id="GO:0004525">
    <property type="term" value="F:ribonuclease III activity"/>
    <property type="evidence" value="ECO:0007669"/>
    <property type="project" value="UniProtKB-UniRule"/>
</dbReference>
<dbReference type="EMBL" id="NOXS01000032">
    <property type="protein sequence ID" value="OYQ18703.1"/>
    <property type="molecule type" value="Genomic_DNA"/>
</dbReference>
<keyword evidence="9" id="KW-0819">tRNA processing</keyword>
<sequence length="232" mass="25245">MTSRARMTAPNLPQTRLMEAIGYRFQNPEFLAQALIHASAVGRNDRGNERLEFLGDRVLGLIIAETLFHARNEAEGDLARRLAHLVKRDALADIAKKLSLGDYIVFAKNDQKDNHRLNANILADAMEAVIAALYLDGGLPAARGFIQHFWQDLLTVRSAPPTDNKTKLQEWALGRGLPLPAYDVVAQDGPPHAPVFDVAVRIEGHGTATGRGPSKKVAEQGAAAAMLSKVSK</sequence>
<keyword evidence="9" id="KW-0963">Cytoplasm</keyword>
<name>A0A255XNZ5_9PROT</name>
<dbReference type="AlphaFoldDB" id="A0A255XNZ5"/>
<dbReference type="SUPFAM" id="SSF54768">
    <property type="entry name" value="dsRNA-binding domain-like"/>
    <property type="match status" value="1"/>
</dbReference>
<feature type="domain" description="DRBM" evidence="10">
    <location>
        <begin position="163"/>
        <end position="232"/>
    </location>
</feature>
<dbReference type="GO" id="GO:0003725">
    <property type="term" value="F:double-stranded RNA binding"/>
    <property type="evidence" value="ECO:0007669"/>
    <property type="project" value="TreeGrafter"/>
</dbReference>
<dbReference type="HAMAP" id="MF_00104">
    <property type="entry name" value="RNase_III"/>
    <property type="match status" value="1"/>
</dbReference>
<gene>
    <name evidence="9 12" type="primary">rnc</name>
    <name evidence="12" type="ORF">CHR90_10615</name>
</gene>
<feature type="active site" evidence="9">
    <location>
        <position position="127"/>
    </location>
</feature>
<dbReference type="GO" id="GO:0006397">
    <property type="term" value="P:mRNA processing"/>
    <property type="evidence" value="ECO:0007669"/>
    <property type="project" value="UniProtKB-UniRule"/>
</dbReference>
<dbReference type="CDD" id="cd00593">
    <property type="entry name" value="RIBOc"/>
    <property type="match status" value="1"/>
</dbReference>
<dbReference type="GO" id="GO:0010468">
    <property type="term" value="P:regulation of gene expression"/>
    <property type="evidence" value="ECO:0007669"/>
    <property type="project" value="TreeGrafter"/>
</dbReference>
<evidence type="ECO:0000313" key="12">
    <source>
        <dbReference type="EMBL" id="OYQ18703.1"/>
    </source>
</evidence>
<evidence type="ECO:0000259" key="10">
    <source>
        <dbReference type="PROSITE" id="PS50137"/>
    </source>
</evidence>
<dbReference type="CDD" id="cd10845">
    <property type="entry name" value="DSRM_RNAse_III_family"/>
    <property type="match status" value="1"/>
</dbReference>